<dbReference type="GO" id="GO:0016787">
    <property type="term" value="F:hydrolase activity"/>
    <property type="evidence" value="ECO:0007669"/>
    <property type="project" value="InterPro"/>
</dbReference>
<dbReference type="SUPFAM" id="SSF51556">
    <property type="entry name" value="Metallo-dependent hydrolases"/>
    <property type="match status" value="1"/>
</dbReference>
<evidence type="ECO:0000259" key="1">
    <source>
        <dbReference type="Pfam" id="PF04909"/>
    </source>
</evidence>
<dbReference type="STRING" id="1194090.SAMN05443144_11417"/>
<evidence type="ECO:0000313" key="2">
    <source>
        <dbReference type="EMBL" id="SHF84701.1"/>
    </source>
</evidence>
<gene>
    <name evidence="2" type="ORF">SAMN05443144_11417</name>
</gene>
<dbReference type="Pfam" id="PF04909">
    <property type="entry name" value="Amidohydro_2"/>
    <property type="match status" value="1"/>
</dbReference>
<dbReference type="AlphaFoldDB" id="A0A1M5F0G7"/>
<accession>A0A1M5F0G7</accession>
<organism evidence="2 3">
    <name type="scientific">Fodinibius roseus</name>
    <dbReference type="NCBI Taxonomy" id="1194090"/>
    <lineage>
        <taxon>Bacteria</taxon>
        <taxon>Pseudomonadati</taxon>
        <taxon>Balneolota</taxon>
        <taxon>Balneolia</taxon>
        <taxon>Balneolales</taxon>
        <taxon>Balneolaceae</taxon>
        <taxon>Fodinibius</taxon>
    </lineage>
</organism>
<feature type="domain" description="Amidohydrolase-related" evidence="1">
    <location>
        <begin position="71"/>
        <end position="287"/>
    </location>
</feature>
<sequence>MDYAGTIKPMSDYNFAIKPEAYGLPSRENLVDMRIWDLHYHGLSSHAEIMPYFDRMGVERVFSLDIARLRGGGGTVSAAEAEKNAQENIALLEKEHERMSGIIRIDPTRVEETLELIDRLIANGPCVGIKTGRPLDEPVTVAHPNYDPIIRRLAELEAIIYIHSGYMVGGEPRTYYGGTRVGEAHPGHVAELAARFPDVPLICGHQGTDWELGVRAIRPHKNVLMEFSGMDPASGAVDFAVKELGADRLVWGCHAPTRSFANELSNVYDSDMSRSQRKMILGGNLRRISASIHRRKGIPVDI</sequence>
<dbReference type="Gene3D" id="3.20.20.140">
    <property type="entry name" value="Metal-dependent hydrolases"/>
    <property type="match status" value="1"/>
</dbReference>
<dbReference type="InterPro" id="IPR032466">
    <property type="entry name" value="Metal_Hydrolase"/>
</dbReference>
<dbReference type="EMBL" id="FQUS01000014">
    <property type="protein sequence ID" value="SHF84701.1"/>
    <property type="molecule type" value="Genomic_DNA"/>
</dbReference>
<proteinExistence type="predicted"/>
<dbReference type="Proteomes" id="UP000184041">
    <property type="component" value="Unassembled WGS sequence"/>
</dbReference>
<name>A0A1M5F0G7_9BACT</name>
<protein>
    <recommendedName>
        <fullName evidence="1">Amidohydrolase-related domain-containing protein</fullName>
    </recommendedName>
</protein>
<dbReference type="InterPro" id="IPR006680">
    <property type="entry name" value="Amidohydro-rel"/>
</dbReference>
<keyword evidence="3" id="KW-1185">Reference proteome</keyword>
<reference evidence="2 3" key="1">
    <citation type="submission" date="2016-11" db="EMBL/GenBank/DDBJ databases">
        <authorList>
            <person name="Jaros S."/>
            <person name="Januszkiewicz K."/>
            <person name="Wedrychowicz H."/>
        </authorList>
    </citation>
    <scope>NUCLEOTIDE SEQUENCE [LARGE SCALE GENOMIC DNA]</scope>
    <source>
        <strain evidence="2 3">DSM 21986</strain>
    </source>
</reference>
<evidence type="ECO:0000313" key="3">
    <source>
        <dbReference type="Proteomes" id="UP000184041"/>
    </source>
</evidence>